<keyword evidence="3" id="KW-0479">Metal-binding</keyword>
<evidence type="ECO:0000313" key="6">
    <source>
        <dbReference type="Proteomes" id="UP000789572"/>
    </source>
</evidence>
<dbReference type="InterPro" id="IPR008775">
    <property type="entry name" value="Phytyl_CoA_dOase-like"/>
</dbReference>
<proteinExistence type="inferred from homology"/>
<organism evidence="5 6">
    <name type="scientific">Paraglomus occultum</name>
    <dbReference type="NCBI Taxonomy" id="144539"/>
    <lineage>
        <taxon>Eukaryota</taxon>
        <taxon>Fungi</taxon>
        <taxon>Fungi incertae sedis</taxon>
        <taxon>Mucoromycota</taxon>
        <taxon>Glomeromycotina</taxon>
        <taxon>Glomeromycetes</taxon>
        <taxon>Paraglomerales</taxon>
        <taxon>Paraglomeraceae</taxon>
        <taxon>Paraglomus</taxon>
    </lineage>
</organism>
<sequence length="280" mass="31881">MFTGERVIGLTQEQQQQFDEDGYLVLPNFFTIGEANELKEVVDRLLTEFDVDGHPMTRFSTGAGRDRNHVGDAYFLESGDKIRYFFEEEAFDEDGNLIVEPSKAINKIGHALHTRNEFRRFSINESTQQIARDLGFDEPKLLQSMVICKQPHIGGAVPPHQDSTYLYTRPLSAVGFWFALEDCTEENGCLWFIRGSHHTHPVLHRFVRLAGGVGTRFMSIGHGEVPVNDEDFVKVEVEAGSLVLIHGSVVHKSEANRSDRSRYIYTFHIIEGKAEYDTWN</sequence>
<gene>
    <name evidence="5" type="ORF">POCULU_LOCUS7002</name>
</gene>
<name>A0A9N9C8Y7_9GLOM</name>
<dbReference type="PANTHER" id="PTHR20883:SF15">
    <property type="entry name" value="PHYTANOYL-COA DIOXYGENASE DOMAIN-CONTAINING PROTEIN 1"/>
    <property type="match status" value="1"/>
</dbReference>
<dbReference type="OrthoDB" id="445007at2759"/>
<dbReference type="Gene3D" id="2.60.120.620">
    <property type="entry name" value="q2cbj1_9rhob like domain"/>
    <property type="match status" value="1"/>
</dbReference>
<comment type="cofactor">
    <cofactor evidence="1">
        <name>Fe cation</name>
        <dbReference type="ChEBI" id="CHEBI:24875"/>
    </cofactor>
</comment>
<dbReference type="Pfam" id="PF05721">
    <property type="entry name" value="PhyH"/>
    <property type="match status" value="1"/>
</dbReference>
<dbReference type="EMBL" id="CAJVPJ010001450">
    <property type="protein sequence ID" value="CAG8591583.1"/>
    <property type="molecule type" value="Genomic_DNA"/>
</dbReference>
<dbReference type="GO" id="GO:0046872">
    <property type="term" value="F:metal ion binding"/>
    <property type="evidence" value="ECO:0007669"/>
    <property type="project" value="UniProtKB-KW"/>
</dbReference>
<evidence type="ECO:0000313" key="5">
    <source>
        <dbReference type="EMBL" id="CAG8591583.1"/>
    </source>
</evidence>
<keyword evidence="4" id="KW-0408">Iron</keyword>
<keyword evidence="6" id="KW-1185">Reference proteome</keyword>
<evidence type="ECO:0000256" key="2">
    <source>
        <dbReference type="ARBA" id="ARBA00005830"/>
    </source>
</evidence>
<dbReference type="AlphaFoldDB" id="A0A9N9C8Y7"/>
<comment type="similarity">
    <text evidence="2">Belongs to the PhyH family.</text>
</comment>
<protein>
    <submittedName>
        <fullName evidence="5">3475_t:CDS:1</fullName>
    </submittedName>
</protein>
<dbReference type="Proteomes" id="UP000789572">
    <property type="component" value="Unassembled WGS sequence"/>
</dbReference>
<accession>A0A9N9C8Y7</accession>
<dbReference type="SUPFAM" id="SSF51197">
    <property type="entry name" value="Clavaminate synthase-like"/>
    <property type="match status" value="1"/>
</dbReference>
<dbReference type="PANTHER" id="PTHR20883">
    <property type="entry name" value="PHYTANOYL-COA DIOXYGENASE DOMAIN CONTAINING 1"/>
    <property type="match status" value="1"/>
</dbReference>
<evidence type="ECO:0000256" key="4">
    <source>
        <dbReference type="ARBA" id="ARBA00023004"/>
    </source>
</evidence>
<evidence type="ECO:0000256" key="3">
    <source>
        <dbReference type="ARBA" id="ARBA00022723"/>
    </source>
</evidence>
<comment type="caution">
    <text evidence="5">The sequence shown here is derived from an EMBL/GenBank/DDBJ whole genome shotgun (WGS) entry which is preliminary data.</text>
</comment>
<reference evidence="5" key="1">
    <citation type="submission" date="2021-06" db="EMBL/GenBank/DDBJ databases">
        <authorList>
            <person name="Kallberg Y."/>
            <person name="Tangrot J."/>
            <person name="Rosling A."/>
        </authorList>
    </citation>
    <scope>NUCLEOTIDE SEQUENCE</scope>
    <source>
        <strain evidence="5">IA702</strain>
    </source>
</reference>
<feature type="non-terminal residue" evidence="5">
    <location>
        <position position="280"/>
    </location>
</feature>
<evidence type="ECO:0000256" key="1">
    <source>
        <dbReference type="ARBA" id="ARBA00001962"/>
    </source>
</evidence>